<comment type="catalytic activity">
    <reaction evidence="10">
        <text>L-dehydroascorbate + 2 glutathione = glutathione disulfide + L-ascorbate</text>
        <dbReference type="Rhea" id="RHEA:24424"/>
        <dbReference type="ChEBI" id="CHEBI:38290"/>
        <dbReference type="ChEBI" id="CHEBI:57925"/>
        <dbReference type="ChEBI" id="CHEBI:58297"/>
        <dbReference type="ChEBI" id="CHEBI:58539"/>
        <dbReference type="EC" id="1.8.5.1"/>
    </reaction>
</comment>
<evidence type="ECO:0000313" key="14">
    <source>
        <dbReference type="EMBL" id="KHN86802.1"/>
    </source>
</evidence>
<dbReference type="SUPFAM" id="SSF52833">
    <property type="entry name" value="Thioredoxin-like"/>
    <property type="match status" value="1"/>
</dbReference>
<evidence type="ECO:0000259" key="12">
    <source>
        <dbReference type="PROSITE" id="PS50404"/>
    </source>
</evidence>
<dbReference type="InterPro" id="IPR004045">
    <property type="entry name" value="Glutathione_S-Trfase_N"/>
</dbReference>
<dbReference type="SUPFAM" id="SSF47616">
    <property type="entry name" value="GST C-terminal domain-like"/>
    <property type="match status" value="1"/>
</dbReference>
<evidence type="ECO:0000256" key="10">
    <source>
        <dbReference type="ARBA" id="ARBA00049544"/>
    </source>
</evidence>
<dbReference type="EC" id="1.8.5.1" evidence="2"/>
<proteinExistence type="inferred from homology"/>
<keyword evidence="11" id="KW-0732">Signal</keyword>
<evidence type="ECO:0000256" key="2">
    <source>
        <dbReference type="ARBA" id="ARBA00012436"/>
    </source>
</evidence>
<dbReference type="STRING" id="6265.A0A0B2VZQ2"/>
<dbReference type="Gene3D" id="1.20.1050.10">
    <property type="match status" value="1"/>
</dbReference>
<keyword evidence="14" id="KW-0808">Transferase</keyword>
<dbReference type="GO" id="GO:0006749">
    <property type="term" value="P:glutathione metabolic process"/>
    <property type="evidence" value="ECO:0007669"/>
    <property type="project" value="TreeGrafter"/>
</dbReference>
<dbReference type="InterPro" id="IPR036282">
    <property type="entry name" value="Glutathione-S-Trfase_C_sf"/>
</dbReference>
<dbReference type="Pfam" id="PF13410">
    <property type="entry name" value="GST_C_2"/>
    <property type="match status" value="1"/>
</dbReference>
<evidence type="ECO:0000256" key="4">
    <source>
        <dbReference type="ARBA" id="ARBA00013060"/>
    </source>
</evidence>
<dbReference type="GO" id="GO:0045174">
    <property type="term" value="F:glutathione dehydrogenase (ascorbate) activity"/>
    <property type="evidence" value="ECO:0007669"/>
    <property type="project" value="UniProtKB-EC"/>
</dbReference>
<evidence type="ECO:0000256" key="3">
    <source>
        <dbReference type="ARBA" id="ARBA00012452"/>
    </source>
</evidence>
<comment type="catalytic activity">
    <reaction evidence="8">
        <text>RX + glutathione = an S-substituted glutathione + a halide anion + H(+)</text>
        <dbReference type="Rhea" id="RHEA:16437"/>
        <dbReference type="ChEBI" id="CHEBI:15378"/>
        <dbReference type="ChEBI" id="CHEBI:16042"/>
        <dbReference type="ChEBI" id="CHEBI:17792"/>
        <dbReference type="ChEBI" id="CHEBI:57925"/>
        <dbReference type="ChEBI" id="CHEBI:90779"/>
        <dbReference type="EC" id="2.5.1.18"/>
    </reaction>
</comment>
<dbReference type="InterPro" id="IPR036249">
    <property type="entry name" value="Thioredoxin-like_sf"/>
</dbReference>
<evidence type="ECO:0000256" key="9">
    <source>
        <dbReference type="ARBA" id="ARBA00048353"/>
    </source>
</evidence>
<accession>A0A0B2VZQ2</accession>
<dbReference type="GO" id="GO:0050610">
    <property type="term" value="F:methylarsonate reductase activity"/>
    <property type="evidence" value="ECO:0007669"/>
    <property type="project" value="UniProtKB-EC"/>
</dbReference>
<dbReference type="EC" id="2.5.1.18" evidence="3"/>
<dbReference type="PANTHER" id="PTHR43968">
    <property type="match status" value="1"/>
</dbReference>
<sequence>MQPSNCNATAALCMQFLSELASAILGQPMQQVASQITFENNQSYYVDRNGYAKPNKYNVMHSYTSTIPTSMLQEKIVNIPRVAQTPISYSTTAVVGANIRGLNSITLHPGSMEPYATPGTIRLYSMRFCPYAERAIIYVAKKGIPVEIVNVNPEHGPDWFLAKSPLGRVPALEMNGKTVYESNVVAEYLDEVFPSSSILPRDPYLKAHQKILLERLSSLISVMYQFFSSSDASAQRETDQALHSALRNAESLLIDNFYGGKQVGYADIMIWPFLERLQLITSSPYTQFRYFPGLYYPKMGAYIARMQRQPEIKYAMRPLAHHAAYIESFVRGQPNYDYGIYSKYN</sequence>
<comment type="caution">
    <text evidence="14">The sequence shown here is derived from an EMBL/GenBank/DDBJ whole genome shotgun (WGS) entry which is preliminary data.</text>
</comment>
<dbReference type="PROSITE" id="PS50404">
    <property type="entry name" value="GST_NTER"/>
    <property type="match status" value="1"/>
</dbReference>
<keyword evidence="5" id="KW-0560">Oxidoreductase</keyword>
<dbReference type="OMA" id="RYFPGIH"/>
<dbReference type="AlphaFoldDB" id="A0A0B2VZQ2"/>
<feature type="signal peptide" evidence="11">
    <location>
        <begin position="1"/>
        <end position="26"/>
    </location>
</feature>
<dbReference type="EMBL" id="JPKZ01000517">
    <property type="protein sequence ID" value="KHN86802.1"/>
    <property type="molecule type" value="Genomic_DNA"/>
</dbReference>
<dbReference type="InterPro" id="IPR005442">
    <property type="entry name" value="GST_omega"/>
</dbReference>
<evidence type="ECO:0000256" key="5">
    <source>
        <dbReference type="ARBA" id="ARBA00023002"/>
    </source>
</evidence>
<comment type="catalytic activity">
    <reaction evidence="9">
        <text>methylarsonate + 2 glutathione + H(+) = methylarsonous acid + glutathione disulfide + H2O</text>
        <dbReference type="Rhea" id="RHEA:15969"/>
        <dbReference type="ChEBI" id="CHEBI:15377"/>
        <dbReference type="ChEBI" id="CHEBI:15378"/>
        <dbReference type="ChEBI" id="CHEBI:17826"/>
        <dbReference type="ChEBI" id="CHEBI:33409"/>
        <dbReference type="ChEBI" id="CHEBI:57925"/>
        <dbReference type="ChEBI" id="CHEBI:58297"/>
        <dbReference type="EC" id="1.20.4.2"/>
    </reaction>
</comment>
<evidence type="ECO:0000256" key="6">
    <source>
        <dbReference type="ARBA" id="ARBA00032186"/>
    </source>
</evidence>
<evidence type="ECO:0000256" key="1">
    <source>
        <dbReference type="ARBA" id="ARBA00011067"/>
    </source>
</evidence>
<reference evidence="14 15" key="1">
    <citation type="submission" date="2014-11" db="EMBL/GenBank/DDBJ databases">
        <title>Genetic blueprint of the zoonotic pathogen Toxocara canis.</title>
        <authorList>
            <person name="Zhu X.-Q."/>
            <person name="Korhonen P.K."/>
            <person name="Cai H."/>
            <person name="Young N.D."/>
            <person name="Nejsum P."/>
            <person name="von Samson-Himmelstjerna G."/>
            <person name="Boag P.R."/>
            <person name="Tan P."/>
            <person name="Li Q."/>
            <person name="Min J."/>
            <person name="Yang Y."/>
            <person name="Wang X."/>
            <person name="Fang X."/>
            <person name="Hall R.S."/>
            <person name="Hofmann A."/>
            <person name="Sternberg P.W."/>
            <person name="Jex A.R."/>
            <person name="Gasser R.B."/>
        </authorList>
    </citation>
    <scope>NUCLEOTIDE SEQUENCE [LARGE SCALE GENOMIC DNA]</scope>
    <source>
        <strain evidence="14">PN_DK_2014</strain>
    </source>
</reference>
<organism evidence="14 15">
    <name type="scientific">Toxocara canis</name>
    <name type="common">Canine roundworm</name>
    <dbReference type="NCBI Taxonomy" id="6265"/>
    <lineage>
        <taxon>Eukaryota</taxon>
        <taxon>Metazoa</taxon>
        <taxon>Ecdysozoa</taxon>
        <taxon>Nematoda</taxon>
        <taxon>Chromadorea</taxon>
        <taxon>Rhabditida</taxon>
        <taxon>Spirurina</taxon>
        <taxon>Ascaridomorpha</taxon>
        <taxon>Ascaridoidea</taxon>
        <taxon>Toxocaridae</taxon>
        <taxon>Toxocara</taxon>
    </lineage>
</organism>
<dbReference type="PROSITE" id="PS50405">
    <property type="entry name" value="GST_CTER"/>
    <property type="match status" value="1"/>
</dbReference>
<name>A0A0B2VZQ2_TOXCA</name>
<feature type="domain" description="GST C-terminal" evidence="13">
    <location>
        <begin position="202"/>
        <end position="338"/>
    </location>
</feature>
<dbReference type="EC" id="1.20.4.2" evidence="4"/>
<evidence type="ECO:0000259" key="13">
    <source>
        <dbReference type="PROSITE" id="PS50405"/>
    </source>
</evidence>
<dbReference type="SFLD" id="SFLDG00358">
    <property type="entry name" value="Main_(cytGST)"/>
    <property type="match status" value="1"/>
</dbReference>
<feature type="domain" description="GST N-terminal" evidence="12">
    <location>
        <begin position="119"/>
        <end position="197"/>
    </location>
</feature>
<dbReference type="InterPro" id="IPR050983">
    <property type="entry name" value="GST_Omega/HSP26"/>
</dbReference>
<feature type="chain" id="PRO_5002078753" description="Glutathione-dependent dehydroascorbate reductase" evidence="11">
    <location>
        <begin position="27"/>
        <end position="345"/>
    </location>
</feature>
<dbReference type="Gene3D" id="3.40.30.10">
    <property type="entry name" value="Glutaredoxin"/>
    <property type="match status" value="1"/>
</dbReference>
<evidence type="ECO:0000256" key="8">
    <source>
        <dbReference type="ARBA" id="ARBA00047960"/>
    </source>
</evidence>
<dbReference type="FunFam" id="1.20.1050.10:FF:000009">
    <property type="entry name" value="Glutathione S-transferase omega-1"/>
    <property type="match status" value="1"/>
</dbReference>
<dbReference type="OrthoDB" id="4951845at2759"/>
<evidence type="ECO:0000256" key="7">
    <source>
        <dbReference type="ARBA" id="ARBA00032681"/>
    </source>
</evidence>
<evidence type="ECO:0000256" key="11">
    <source>
        <dbReference type="SAM" id="SignalP"/>
    </source>
</evidence>
<dbReference type="Pfam" id="PF13417">
    <property type="entry name" value="GST_N_3"/>
    <property type="match status" value="1"/>
</dbReference>
<gene>
    <name evidence="14" type="primary">gsto-2</name>
    <name evidence="14" type="ORF">Tcan_07819</name>
</gene>
<dbReference type="PRINTS" id="PR01625">
    <property type="entry name" value="GSTRNSFRASEO"/>
</dbReference>
<keyword evidence="15" id="KW-1185">Reference proteome</keyword>
<dbReference type="SFLD" id="SFLDS00019">
    <property type="entry name" value="Glutathione_Transferase_(cytos"/>
    <property type="match status" value="1"/>
</dbReference>
<dbReference type="InterPro" id="IPR010987">
    <property type="entry name" value="Glutathione-S-Trfase_C-like"/>
</dbReference>
<evidence type="ECO:0000313" key="15">
    <source>
        <dbReference type="Proteomes" id="UP000031036"/>
    </source>
</evidence>
<dbReference type="InterPro" id="IPR040079">
    <property type="entry name" value="Glutathione_S-Trfase"/>
</dbReference>
<dbReference type="FunFam" id="3.40.30.10:FF:000123">
    <property type="entry name" value="Glutathione transferase o1"/>
    <property type="match status" value="1"/>
</dbReference>
<comment type="similarity">
    <text evidence="1">Belongs to the GST superfamily. Omega family.</text>
</comment>
<protein>
    <recommendedName>
        <fullName evidence="6">Glutathione-dependent dehydroascorbate reductase</fullName>
        <ecNumber evidence="4">1.20.4.2</ecNumber>
        <ecNumber evidence="2">1.8.5.1</ecNumber>
        <ecNumber evidence="3">2.5.1.18</ecNumber>
    </recommendedName>
    <alternativeName>
        <fullName evidence="7">Monomethylarsonic acid reductase</fullName>
    </alternativeName>
</protein>
<dbReference type="Proteomes" id="UP000031036">
    <property type="component" value="Unassembled WGS sequence"/>
</dbReference>
<dbReference type="GO" id="GO:0004364">
    <property type="term" value="F:glutathione transferase activity"/>
    <property type="evidence" value="ECO:0007669"/>
    <property type="project" value="UniProtKB-EC"/>
</dbReference>
<dbReference type="PANTHER" id="PTHR43968:SF9">
    <property type="entry name" value="GLUTATHIONE S-TRANSFERASE"/>
    <property type="match status" value="1"/>
</dbReference>
<dbReference type="GO" id="GO:0005737">
    <property type="term" value="C:cytoplasm"/>
    <property type="evidence" value="ECO:0007669"/>
    <property type="project" value="InterPro"/>
</dbReference>